<dbReference type="Proteomes" id="UP000002157">
    <property type="component" value="Chromosome"/>
</dbReference>
<evidence type="ECO:0000313" key="1">
    <source>
        <dbReference type="EMBL" id="ABZ00685.1"/>
    </source>
</evidence>
<reference evidence="1 2" key="1">
    <citation type="submission" date="2008-01" db="EMBL/GenBank/DDBJ databases">
        <title>Complete sequence of Pseudomonas putida GB-1.</title>
        <authorList>
            <consortium name="US DOE Joint Genome Institute"/>
            <person name="Copeland A."/>
            <person name="Lucas S."/>
            <person name="Lapidus A."/>
            <person name="Barry K."/>
            <person name="Glavina del Rio T."/>
            <person name="Dalin E."/>
            <person name="Tice H."/>
            <person name="Pitluck S."/>
            <person name="Bruce D."/>
            <person name="Goodwin L."/>
            <person name="Chertkov O."/>
            <person name="Brettin T."/>
            <person name="Detter J.C."/>
            <person name="Han C."/>
            <person name="Kuske C.R."/>
            <person name="Schmutz J."/>
            <person name="Larimer F."/>
            <person name="Land M."/>
            <person name="Hauser L."/>
            <person name="Kyrpides N."/>
            <person name="Kim E."/>
            <person name="McCarthy J.K."/>
            <person name="Richardson P."/>
        </authorList>
    </citation>
    <scope>NUCLEOTIDE SEQUENCE [LARGE SCALE GENOMIC DNA]</scope>
    <source>
        <strain evidence="1 2">GB-1</strain>
    </source>
</reference>
<dbReference type="KEGG" id="ppg:PputGB1_4798"/>
<protein>
    <submittedName>
        <fullName evidence="1">Uncharacterized protein</fullName>
    </submittedName>
</protein>
<dbReference type="AlphaFoldDB" id="B0KIZ5"/>
<dbReference type="HOGENOM" id="CLU_2719263_0_0_6"/>
<sequence>MPQARDGSTFSPALKKAGGFTVGRKGSEQKIEHYPDALAYLRSQPSAHWRRPNAEGNWGIVSAVRWININEA</sequence>
<accession>B0KIZ5</accession>
<organism evidence="1 2">
    <name type="scientific">Pseudomonas putida (strain GB-1)</name>
    <dbReference type="NCBI Taxonomy" id="76869"/>
    <lineage>
        <taxon>Bacteria</taxon>
        <taxon>Pseudomonadati</taxon>
        <taxon>Pseudomonadota</taxon>
        <taxon>Gammaproteobacteria</taxon>
        <taxon>Pseudomonadales</taxon>
        <taxon>Pseudomonadaceae</taxon>
        <taxon>Pseudomonas</taxon>
    </lineage>
</organism>
<evidence type="ECO:0000313" key="2">
    <source>
        <dbReference type="Proteomes" id="UP000002157"/>
    </source>
</evidence>
<proteinExistence type="predicted"/>
<dbReference type="EMBL" id="CP000926">
    <property type="protein sequence ID" value="ABZ00685.1"/>
    <property type="molecule type" value="Genomic_DNA"/>
</dbReference>
<gene>
    <name evidence="1" type="ordered locus">PputGB1_4798</name>
</gene>
<name>B0KIZ5_PSEPG</name>
<dbReference type="eggNOG" id="COG1396">
    <property type="taxonomic scope" value="Bacteria"/>
</dbReference>